<accession>A0A2V3ZRK5</accession>
<name>A0A2V3ZRK5_9BACT</name>
<proteinExistence type="predicted"/>
<keyword evidence="1" id="KW-1133">Transmembrane helix</keyword>
<protein>
    <submittedName>
        <fullName evidence="2">Uncharacterized protein</fullName>
    </submittedName>
</protein>
<dbReference type="Proteomes" id="UP000248079">
    <property type="component" value="Unassembled WGS sequence"/>
</dbReference>
<feature type="transmembrane region" description="Helical" evidence="1">
    <location>
        <begin position="240"/>
        <end position="258"/>
    </location>
</feature>
<evidence type="ECO:0000256" key="1">
    <source>
        <dbReference type="SAM" id="Phobius"/>
    </source>
</evidence>
<keyword evidence="1" id="KW-0812">Transmembrane</keyword>
<evidence type="ECO:0000313" key="2">
    <source>
        <dbReference type="EMBL" id="PXX95183.1"/>
    </source>
</evidence>
<reference evidence="2 3" key="1">
    <citation type="submission" date="2018-05" db="EMBL/GenBank/DDBJ databases">
        <title>Marinifilum breve JC075T sp. nov., a marine bacterium isolated from Yongle Blue Hole in the South China Sea.</title>
        <authorList>
            <person name="Fu T."/>
        </authorList>
    </citation>
    <scope>NUCLEOTIDE SEQUENCE [LARGE SCALE GENOMIC DNA]</scope>
    <source>
        <strain evidence="2 3">JC075</strain>
    </source>
</reference>
<evidence type="ECO:0000313" key="3">
    <source>
        <dbReference type="Proteomes" id="UP000248079"/>
    </source>
</evidence>
<dbReference type="RefSeq" id="WP_110364002.1">
    <property type="nucleotide sequence ID" value="NZ_QFLI01000017.1"/>
</dbReference>
<keyword evidence="1" id="KW-0472">Membrane</keyword>
<organism evidence="2 3">
    <name type="scientific">Marinifilum breve</name>
    <dbReference type="NCBI Taxonomy" id="2184082"/>
    <lineage>
        <taxon>Bacteria</taxon>
        <taxon>Pseudomonadati</taxon>
        <taxon>Bacteroidota</taxon>
        <taxon>Bacteroidia</taxon>
        <taxon>Marinilabiliales</taxon>
        <taxon>Marinifilaceae</taxon>
    </lineage>
</organism>
<gene>
    <name evidence="2" type="ORF">DF185_22660</name>
</gene>
<keyword evidence="3" id="KW-1185">Reference proteome</keyword>
<dbReference type="EMBL" id="QFLI01000017">
    <property type="protein sequence ID" value="PXX95183.1"/>
    <property type="molecule type" value="Genomic_DNA"/>
</dbReference>
<dbReference type="OrthoDB" id="1489407at2"/>
<dbReference type="AlphaFoldDB" id="A0A2V3ZRK5"/>
<sequence length="400" mass="45392">MKKRITEWLFGKQTFGVSLVLKSGEDWKVDLVEIERSRKEIKIVDKGEAIRTTEDLWAKLPAHAKISLNLSGAGILIKEVDTDQLEHGIANILPNVKPEEFIFQTLNLKNDKSVVAMMRKDLLSSIVKEFSQRNIWVIDLCLGPVGIQIIGSLFANNTEQIHLPGMKLGIEEGGFTHFKKSEERYSGYYSVAKEDLQWNQLLPFAAAVSSVATVHTKNQADEIATISKEFFARQVLRKGGFLALMLLFLMVLINFVVFDSLRGKQAQLSSQVETGKNLLIKLDALRNNFSQKEDFLKKSGLNKSSRLSFYADRLAADLPSDVRLTLMEINPMIKKIRKGKEINFGSGLIMVKGETMHPLELNRWIQNLKTEKWVAKLDKQEYLLKQKNKPAEFVIEISVQ</sequence>
<comment type="caution">
    <text evidence="2">The sequence shown here is derived from an EMBL/GenBank/DDBJ whole genome shotgun (WGS) entry which is preliminary data.</text>
</comment>